<dbReference type="RefSeq" id="WP_157688474.1">
    <property type="nucleotide sequence ID" value="NZ_CP034345.1"/>
</dbReference>
<evidence type="ECO:0000256" key="5">
    <source>
        <dbReference type="ARBA" id="ARBA00022970"/>
    </source>
</evidence>
<feature type="transmembrane region" description="Helical" evidence="9">
    <location>
        <begin position="194"/>
        <end position="215"/>
    </location>
</feature>
<dbReference type="GO" id="GO:0006865">
    <property type="term" value="P:amino acid transport"/>
    <property type="evidence" value="ECO:0007669"/>
    <property type="project" value="UniProtKB-KW"/>
</dbReference>
<organism evidence="10 11">
    <name type="scientific">Haloplanus rallus</name>
    <dbReference type="NCBI Taxonomy" id="1816183"/>
    <lineage>
        <taxon>Archaea</taxon>
        <taxon>Methanobacteriati</taxon>
        <taxon>Methanobacteriota</taxon>
        <taxon>Stenosarchaea group</taxon>
        <taxon>Halobacteria</taxon>
        <taxon>Halobacteriales</taxon>
        <taxon>Haloferacaceae</taxon>
        <taxon>Haloplanus</taxon>
    </lineage>
</organism>
<feature type="transmembrane region" description="Helical" evidence="9">
    <location>
        <begin position="227"/>
        <end position="251"/>
    </location>
</feature>
<keyword evidence="4 9" id="KW-0812">Transmembrane</keyword>
<feature type="transmembrane region" description="Helical" evidence="9">
    <location>
        <begin position="99"/>
        <end position="117"/>
    </location>
</feature>
<evidence type="ECO:0000256" key="1">
    <source>
        <dbReference type="ARBA" id="ARBA00004651"/>
    </source>
</evidence>
<keyword evidence="2" id="KW-0813">Transport</keyword>
<feature type="transmembrane region" description="Helical" evidence="9">
    <location>
        <begin position="66"/>
        <end position="87"/>
    </location>
</feature>
<keyword evidence="11" id="KW-1185">Reference proteome</keyword>
<evidence type="ECO:0000256" key="7">
    <source>
        <dbReference type="ARBA" id="ARBA00023136"/>
    </source>
</evidence>
<evidence type="ECO:0000313" key="10">
    <source>
        <dbReference type="EMBL" id="QGX94237.1"/>
    </source>
</evidence>
<dbReference type="Proteomes" id="UP000428325">
    <property type="component" value="Chromosome"/>
</dbReference>
<dbReference type="GeneID" id="99245169"/>
<accession>A0A6B9F738</accession>
<dbReference type="PANTHER" id="PTHR11795:SF445">
    <property type="entry name" value="AMINO ACID ABC TRANSPORTER PERMEASE PROTEIN"/>
    <property type="match status" value="1"/>
</dbReference>
<protein>
    <submittedName>
        <fullName evidence="10">Branched-chain amino acid ABC transporter permease</fullName>
    </submittedName>
</protein>
<evidence type="ECO:0000256" key="8">
    <source>
        <dbReference type="ARBA" id="ARBA00037998"/>
    </source>
</evidence>
<name>A0A6B9F738_9EURY</name>
<sequence length="291" mass="30988">MALHELLIELVVLGIFLGAFYGLAALGLSLVFGVQNVINLAHGEFLMIGAYLTFFGWSLFDLHPLISIILVVPVTFVIGVAIQWGLLERIDLSNELTTLIFTFGLALTIRGLATYSINTSYQAVSFLSESVTVGPASFSLNRPFAFVLSVVSAALFFAFLKYTDWGKAIRATSQNADIARACGIRTKRVRMVTFGLGASLAGIAGGIAGILYTIFPAMGLEYLLRAFVVVVVGGLGSLIGALVAGIGFGIVESFGTFYATPTIASLLAFVVLILTLLVRPQGLFGRVDTED</sequence>
<evidence type="ECO:0000256" key="3">
    <source>
        <dbReference type="ARBA" id="ARBA00022475"/>
    </source>
</evidence>
<keyword evidence="7 9" id="KW-0472">Membrane</keyword>
<keyword evidence="3" id="KW-1003">Cell membrane</keyword>
<dbReference type="InterPro" id="IPR052157">
    <property type="entry name" value="BCAA_transport_permease"/>
</dbReference>
<keyword evidence="5" id="KW-0029">Amino-acid transport</keyword>
<dbReference type="Pfam" id="PF02653">
    <property type="entry name" value="BPD_transp_2"/>
    <property type="match status" value="1"/>
</dbReference>
<comment type="subcellular location">
    <subcellularLocation>
        <location evidence="1">Cell membrane</location>
        <topology evidence="1">Multi-pass membrane protein</topology>
    </subcellularLocation>
</comment>
<evidence type="ECO:0000256" key="6">
    <source>
        <dbReference type="ARBA" id="ARBA00022989"/>
    </source>
</evidence>
<evidence type="ECO:0000256" key="2">
    <source>
        <dbReference type="ARBA" id="ARBA00022448"/>
    </source>
</evidence>
<gene>
    <name evidence="10" type="ORF">EI982_05270</name>
</gene>
<reference evidence="10 11" key="1">
    <citation type="submission" date="2018-12" db="EMBL/GenBank/DDBJ databases">
        <title>Complete genome sequence of Haloplanus rallus MBLA0036.</title>
        <authorList>
            <person name="Nam Y.-d."/>
            <person name="Kang J."/>
            <person name="Chung W.-H."/>
            <person name="Park Y.S."/>
        </authorList>
    </citation>
    <scope>NUCLEOTIDE SEQUENCE [LARGE SCALE GENOMIC DNA]</scope>
    <source>
        <strain evidence="10 11">MBLA0036</strain>
    </source>
</reference>
<evidence type="ECO:0000313" key="11">
    <source>
        <dbReference type="Proteomes" id="UP000428325"/>
    </source>
</evidence>
<evidence type="ECO:0000256" key="9">
    <source>
        <dbReference type="SAM" id="Phobius"/>
    </source>
</evidence>
<evidence type="ECO:0000256" key="4">
    <source>
        <dbReference type="ARBA" id="ARBA00022692"/>
    </source>
</evidence>
<dbReference type="GO" id="GO:0022857">
    <property type="term" value="F:transmembrane transporter activity"/>
    <property type="evidence" value="ECO:0007669"/>
    <property type="project" value="InterPro"/>
</dbReference>
<feature type="transmembrane region" description="Helical" evidence="9">
    <location>
        <begin position="143"/>
        <end position="160"/>
    </location>
</feature>
<dbReference type="CDD" id="cd06582">
    <property type="entry name" value="TM_PBP1_LivH_like"/>
    <property type="match status" value="1"/>
</dbReference>
<dbReference type="KEGG" id="hra:EI982_05270"/>
<feature type="transmembrane region" description="Helical" evidence="9">
    <location>
        <begin position="44"/>
        <end position="60"/>
    </location>
</feature>
<dbReference type="InterPro" id="IPR001851">
    <property type="entry name" value="ABC_transp_permease"/>
</dbReference>
<proteinExistence type="inferred from homology"/>
<dbReference type="AlphaFoldDB" id="A0A6B9F738"/>
<dbReference type="PANTHER" id="PTHR11795">
    <property type="entry name" value="BRANCHED-CHAIN AMINO ACID TRANSPORT SYSTEM PERMEASE PROTEIN LIVH"/>
    <property type="match status" value="1"/>
</dbReference>
<dbReference type="GO" id="GO:0005886">
    <property type="term" value="C:plasma membrane"/>
    <property type="evidence" value="ECO:0007669"/>
    <property type="project" value="UniProtKB-SubCell"/>
</dbReference>
<keyword evidence="6 9" id="KW-1133">Transmembrane helix</keyword>
<feature type="transmembrane region" description="Helical" evidence="9">
    <location>
        <begin position="258"/>
        <end position="278"/>
    </location>
</feature>
<feature type="transmembrane region" description="Helical" evidence="9">
    <location>
        <begin position="6"/>
        <end position="32"/>
    </location>
</feature>
<comment type="similarity">
    <text evidence="8">Belongs to the binding-protein-dependent transport system permease family. LivHM subfamily.</text>
</comment>
<dbReference type="EMBL" id="CP034345">
    <property type="protein sequence ID" value="QGX94237.1"/>
    <property type="molecule type" value="Genomic_DNA"/>
</dbReference>
<dbReference type="OrthoDB" id="43815at2157"/>